<proteinExistence type="predicted"/>
<dbReference type="EMBL" id="CP110435">
    <property type="protein sequence ID" value="WAQ91671.1"/>
    <property type="molecule type" value="Genomic_DNA"/>
</dbReference>
<evidence type="ECO:0000313" key="1">
    <source>
        <dbReference type="EMBL" id="WAQ91671.1"/>
    </source>
</evidence>
<dbReference type="Proteomes" id="UP001164743">
    <property type="component" value="Chromosome 15A"/>
</dbReference>
<dbReference type="GeneID" id="77804609"/>
<dbReference type="PANTHER" id="PTHR33096">
    <property type="entry name" value="CXC2 DOMAIN-CONTAINING PROTEIN"/>
    <property type="match status" value="1"/>
</dbReference>
<evidence type="ECO:0000313" key="2">
    <source>
        <dbReference type="Proteomes" id="UP001164743"/>
    </source>
</evidence>
<name>A0ABY7D260_9BASI</name>
<organism evidence="1 2">
    <name type="scientific">Puccinia triticina</name>
    <dbReference type="NCBI Taxonomy" id="208348"/>
    <lineage>
        <taxon>Eukaryota</taxon>
        <taxon>Fungi</taxon>
        <taxon>Dikarya</taxon>
        <taxon>Basidiomycota</taxon>
        <taxon>Pucciniomycotina</taxon>
        <taxon>Pucciniomycetes</taxon>
        <taxon>Pucciniales</taxon>
        <taxon>Pucciniaceae</taxon>
        <taxon>Puccinia</taxon>
    </lineage>
</organism>
<gene>
    <name evidence="1" type="ORF">PtA15_15A61</name>
</gene>
<dbReference type="RefSeq" id="XP_053027226.1">
    <property type="nucleotide sequence ID" value="XM_053163715.1"/>
</dbReference>
<accession>A0ABY7D260</accession>
<keyword evidence="2" id="KW-1185">Reference proteome</keyword>
<sequence length="158" mass="18158">MPITRMRVRGGNRTQALRRQIYSDRNAATLARLQRQEQLGHQREQAAQPLSIGNLLDQTNPAINYTNDSWQESTSWDQAGAESEWVTFGEDVPDSIDLAMASYKERYRQQAREYNWELLICPLQGEYMKLKVKTNNWAGPNSYDSFASCSPACSKRYS</sequence>
<dbReference type="PANTHER" id="PTHR33096:SF1">
    <property type="entry name" value="CXC1-LIKE CYSTEINE CLUSTER ASSOCIATED WITH KDZ TRANSPOSASES DOMAIN-CONTAINING PROTEIN"/>
    <property type="match status" value="1"/>
</dbReference>
<reference evidence="1" key="1">
    <citation type="submission" date="2022-10" db="EMBL/GenBank/DDBJ databases">
        <title>Puccinia triticina Genome sequencing and assembly.</title>
        <authorList>
            <person name="Li C."/>
        </authorList>
    </citation>
    <scope>NUCLEOTIDE SEQUENCE</scope>
    <source>
        <strain evidence="1">Pt15</strain>
    </source>
</reference>
<protein>
    <submittedName>
        <fullName evidence="1">Uncharacterized protein</fullName>
    </submittedName>
</protein>